<dbReference type="PANTHER" id="PTHR20857:SF23">
    <property type="entry name" value="THIAMINE BIOSYNTHETIC BIFUNCTIONAL ENZYME"/>
    <property type="match status" value="1"/>
</dbReference>
<evidence type="ECO:0000259" key="12">
    <source>
        <dbReference type="Pfam" id="PF02581"/>
    </source>
</evidence>
<feature type="binding site" evidence="9">
    <location>
        <begin position="131"/>
        <end position="133"/>
    </location>
    <ligand>
        <name>2-[(2R,5Z)-2-carboxy-4-methylthiazol-5(2H)-ylidene]ethyl phosphate</name>
        <dbReference type="ChEBI" id="CHEBI:62899"/>
    </ligand>
</feature>
<dbReference type="PANTHER" id="PTHR20857">
    <property type="entry name" value="THIAMINE-PHOSPHATE PYROPHOSPHORYLASE"/>
    <property type="match status" value="1"/>
</dbReference>
<feature type="binding site" evidence="9">
    <location>
        <position position="134"/>
    </location>
    <ligand>
        <name>4-amino-2-methyl-5-(diphosphooxymethyl)pyrimidine</name>
        <dbReference type="ChEBI" id="CHEBI:57841"/>
    </ligand>
</feature>
<evidence type="ECO:0000256" key="2">
    <source>
        <dbReference type="ARBA" id="ARBA00022679"/>
    </source>
</evidence>
<dbReference type="SUPFAM" id="SSF51391">
    <property type="entry name" value="Thiamin phosphate synthase"/>
    <property type="match status" value="1"/>
</dbReference>
<sequence length="203" mass="22296">MLDLSLYLVASRGNLNDESFLQHLENAIKGGVSIIQLREKTLNAREFYELALKVKKLTRAYKIPLIINDRLDIALAMDADGVHLGQEDLEVKLARKLLGQEKIIGLSLKKPKQLDFIAGATYLGCGAIKPTPTKESEVLALKDLKKIIALSPLPVVAIGGIDENVVHELKGLKLAGIAVVRAIMEAKNPLLAARRLKKLFKEC</sequence>
<gene>
    <name evidence="9 13" type="primary">thiE</name>
    <name evidence="13" type="ORF">A0071_08510</name>
</gene>
<keyword evidence="5 9" id="KW-0784">Thiamine biosynthesis</keyword>
<dbReference type="Proteomes" id="UP000594874">
    <property type="component" value="Chromosome"/>
</dbReference>
<feature type="domain" description="Thiamine phosphate synthase/TenI" evidence="12">
    <location>
        <begin position="6"/>
        <end position="183"/>
    </location>
</feature>
<evidence type="ECO:0000256" key="10">
    <source>
        <dbReference type="RuleBase" id="RU003826"/>
    </source>
</evidence>
<comment type="pathway">
    <text evidence="1 9 11">Cofactor biosynthesis; thiamine diphosphate biosynthesis; thiamine phosphate from 4-amino-2-methyl-5-diphosphomethylpyrimidine and 4-methyl-5-(2-phosphoethyl)-thiazole: step 1/1.</text>
</comment>
<evidence type="ECO:0000256" key="11">
    <source>
        <dbReference type="RuleBase" id="RU004253"/>
    </source>
</evidence>
<keyword evidence="4 9" id="KW-0460">Magnesium</keyword>
<protein>
    <recommendedName>
        <fullName evidence="9">Thiamine-phosphate synthase</fullName>
        <shortName evidence="9">TP synthase</shortName>
        <shortName evidence="9">TPS</shortName>
        <ecNumber evidence="9">2.5.1.3</ecNumber>
    </recommendedName>
    <alternativeName>
        <fullName evidence="9">Thiamine-phosphate pyrophosphorylase</fullName>
        <shortName evidence="9">TMP pyrophosphorylase</shortName>
        <shortName evidence="9">TMP-PPase</shortName>
    </alternativeName>
</protein>
<evidence type="ECO:0000256" key="3">
    <source>
        <dbReference type="ARBA" id="ARBA00022723"/>
    </source>
</evidence>
<evidence type="ECO:0000313" key="13">
    <source>
        <dbReference type="EMBL" id="QOR04190.1"/>
    </source>
</evidence>
<evidence type="ECO:0000256" key="1">
    <source>
        <dbReference type="ARBA" id="ARBA00005165"/>
    </source>
</evidence>
<keyword evidence="14" id="KW-1185">Reference proteome</keyword>
<dbReference type="EMBL" id="CP063091">
    <property type="protein sequence ID" value="QOR04190.1"/>
    <property type="molecule type" value="Genomic_DNA"/>
</dbReference>
<feature type="binding site" evidence="9">
    <location>
        <position position="88"/>
    </location>
    <ligand>
        <name>Mg(2+)</name>
        <dbReference type="ChEBI" id="CHEBI:18420"/>
    </ligand>
</feature>
<dbReference type="HAMAP" id="MF_00097">
    <property type="entry name" value="TMP_synthase"/>
    <property type="match status" value="1"/>
</dbReference>
<evidence type="ECO:0000256" key="8">
    <source>
        <dbReference type="ARBA" id="ARBA00047883"/>
    </source>
</evidence>
<dbReference type="EC" id="2.5.1.3" evidence="9"/>
<comment type="caution">
    <text evidence="9">Lacks conserved residue(s) required for the propagation of feature annotation.</text>
</comment>
<dbReference type="InterPro" id="IPR036206">
    <property type="entry name" value="ThiamineP_synth_sf"/>
</dbReference>
<dbReference type="CDD" id="cd00564">
    <property type="entry name" value="TMP_TenI"/>
    <property type="match status" value="1"/>
</dbReference>
<dbReference type="InterPro" id="IPR022998">
    <property type="entry name" value="ThiamineP_synth_TenI"/>
</dbReference>
<evidence type="ECO:0000256" key="9">
    <source>
        <dbReference type="HAMAP-Rule" id="MF_00097"/>
    </source>
</evidence>
<comment type="catalytic activity">
    <reaction evidence="6 9 10">
        <text>4-methyl-5-(2-phosphooxyethyl)-thiazole + 4-amino-2-methyl-5-(diphosphooxymethyl)pyrimidine + H(+) = thiamine phosphate + diphosphate</text>
        <dbReference type="Rhea" id="RHEA:22328"/>
        <dbReference type="ChEBI" id="CHEBI:15378"/>
        <dbReference type="ChEBI" id="CHEBI:33019"/>
        <dbReference type="ChEBI" id="CHEBI:37575"/>
        <dbReference type="ChEBI" id="CHEBI:57841"/>
        <dbReference type="ChEBI" id="CHEBI:58296"/>
        <dbReference type="EC" id="2.5.1.3"/>
    </reaction>
</comment>
<dbReference type="Pfam" id="PF02581">
    <property type="entry name" value="TMP-TENI"/>
    <property type="match status" value="1"/>
</dbReference>
<feature type="binding site" evidence="9">
    <location>
        <begin position="36"/>
        <end position="40"/>
    </location>
    <ligand>
        <name>4-amino-2-methyl-5-(diphosphooxymethyl)pyrimidine</name>
        <dbReference type="ChEBI" id="CHEBI:57841"/>
    </ligand>
</feature>
<comment type="catalytic activity">
    <reaction evidence="7 9 10">
        <text>2-(2-carboxy-4-methylthiazol-5-yl)ethyl phosphate + 4-amino-2-methyl-5-(diphosphooxymethyl)pyrimidine + 2 H(+) = thiamine phosphate + CO2 + diphosphate</text>
        <dbReference type="Rhea" id="RHEA:47848"/>
        <dbReference type="ChEBI" id="CHEBI:15378"/>
        <dbReference type="ChEBI" id="CHEBI:16526"/>
        <dbReference type="ChEBI" id="CHEBI:33019"/>
        <dbReference type="ChEBI" id="CHEBI:37575"/>
        <dbReference type="ChEBI" id="CHEBI:57841"/>
        <dbReference type="ChEBI" id="CHEBI:62890"/>
        <dbReference type="EC" id="2.5.1.3"/>
    </reaction>
</comment>
<feature type="binding site" evidence="9">
    <location>
        <position position="107"/>
    </location>
    <ligand>
        <name>4-amino-2-methyl-5-(diphosphooxymethyl)pyrimidine</name>
        <dbReference type="ChEBI" id="CHEBI:57841"/>
    </ligand>
</feature>
<feature type="binding site" evidence="9">
    <location>
        <position position="69"/>
    </location>
    <ligand>
        <name>Mg(2+)</name>
        <dbReference type="ChEBI" id="CHEBI:18420"/>
    </ligand>
</feature>
<feature type="binding site" evidence="9">
    <location>
        <position position="68"/>
    </location>
    <ligand>
        <name>4-amino-2-methyl-5-(diphosphooxymethyl)pyrimidine</name>
        <dbReference type="ChEBI" id="CHEBI:57841"/>
    </ligand>
</feature>
<evidence type="ECO:0000256" key="7">
    <source>
        <dbReference type="ARBA" id="ARBA00047851"/>
    </source>
</evidence>
<dbReference type="Gene3D" id="3.20.20.70">
    <property type="entry name" value="Aldolase class I"/>
    <property type="match status" value="1"/>
</dbReference>
<organism evidence="13 14">
    <name type="scientific">Campylobacter cuniculorum</name>
    <dbReference type="NCBI Taxonomy" id="374106"/>
    <lineage>
        <taxon>Bacteria</taxon>
        <taxon>Pseudomonadati</taxon>
        <taxon>Campylobacterota</taxon>
        <taxon>Epsilonproteobacteria</taxon>
        <taxon>Campylobacterales</taxon>
        <taxon>Campylobacteraceae</taxon>
        <taxon>Campylobacter</taxon>
    </lineage>
</organism>
<dbReference type="NCBIfam" id="TIGR00693">
    <property type="entry name" value="thiE"/>
    <property type="match status" value="1"/>
</dbReference>
<evidence type="ECO:0000256" key="4">
    <source>
        <dbReference type="ARBA" id="ARBA00022842"/>
    </source>
</evidence>
<proteinExistence type="inferred from homology"/>
<comment type="function">
    <text evidence="9">Condenses 4-methyl-5-(beta-hydroxyethyl)thiazole monophosphate (THZ-P) and 2-methyl-4-amino-5-hydroxymethyl pyrimidine pyrophosphate (HMP-PP) to form thiamine monophosphate (TMP).</text>
</comment>
<accession>A0ABX6TYJ7</accession>
<comment type="catalytic activity">
    <reaction evidence="8 9 10">
        <text>2-[(2R,5Z)-2-carboxy-4-methylthiazol-5(2H)-ylidene]ethyl phosphate + 4-amino-2-methyl-5-(diphosphooxymethyl)pyrimidine + 2 H(+) = thiamine phosphate + CO2 + diphosphate</text>
        <dbReference type="Rhea" id="RHEA:47844"/>
        <dbReference type="ChEBI" id="CHEBI:15378"/>
        <dbReference type="ChEBI" id="CHEBI:16526"/>
        <dbReference type="ChEBI" id="CHEBI:33019"/>
        <dbReference type="ChEBI" id="CHEBI:37575"/>
        <dbReference type="ChEBI" id="CHEBI:57841"/>
        <dbReference type="ChEBI" id="CHEBI:62899"/>
        <dbReference type="EC" id="2.5.1.3"/>
    </reaction>
</comment>
<reference evidence="13 14" key="1">
    <citation type="submission" date="2020-10" db="EMBL/GenBank/DDBJ databases">
        <title>Campylobacter and Helicobacter PacBio genomes.</title>
        <authorList>
            <person name="Lane C."/>
        </authorList>
    </citation>
    <scope>NUCLEOTIDE SEQUENCE [LARGE SCALE GENOMIC DNA]</scope>
    <source>
        <strain evidence="13 14">2010D-8469</strain>
    </source>
</reference>
<evidence type="ECO:0000256" key="5">
    <source>
        <dbReference type="ARBA" id="ARBA00022977"/>
    </source>
</evidence>
<comment type="similarity">
    <text evidence="9 10">Belongs to the thiamine-phosphate synthase family.</text>
</comment>
<comment type="cofactor">
    <cofactor evidence="9">
        <name>Mg(2+)</name>
        <dbReference type="ChEBI" id="CHEBI:18420"/>
    </cofactor>
    <text evidence="9">Binds 1 Mg(2+) ion per subunit.</text>
</comment>
<feature type="binding site" evidence="9">
    <location>
        <position position="160"/>
    </location>
    <ligand>
        <name>2-[(2R,5Z)-2-carboxy-4-methylthiazol-5(2H)-ylidene]ethyl phosphate</name>
        <dbReference type="ChEBI" id="CHEBI:62899"/>
    </ligand>
</feature>
<dbReference type="InterPro" id="IPR013785">
    <property type="entry name" value="Aldolase_TIM"/>
</dbReference>
<dbReference type="GO" id="GO:0004789">
    <property type="term" value="F:thiamine-phosphate diphosphorylase activity"/>
    <property type="evidence" value="ECO:0007669"/>
    <property type="project" value="UniProtKB-EC"/>
</dbReference>
<keyword evidence="3 9" id="KW-0479">Metal-binding</keyword>
<evidence type="ECO:0000313" key="14">
    <source>
        <dbReference type="Proteomes" id="UP000594874"/>
    </source>
</evidence>
<name>A0ABX6TYJ7_9BACT</name>
<dbReference type="InterPro" id="IPR034291">
    <property type="entry name" value="TMP_synthase"/>
</dbReference>
<keyword evidence="2 9" id="KW-0808">Transferase</keyword>
<dbReference type="RefSeq" id="WP_027305645.1">
    <property type="nucleotide sequence ID" value="NZ_CP063091.1"/>
</dbReference>
<evidence type="ECO:0000256" key="6">
    <source>
        <dbReference type="ARBA" id="ARBA00047334"/>
    </source>
</evidence>